<keyword evidence="3" id="KW-1185">Reference proteome</keyword>
<dbReference type="EMBL" id="JARJCM010000340">
    <property type="protein sequence ID" value="KAJ7018449.1"/>
    <property type="molecule type" value="Genomic_DNA"/>
</dbReference>
<feature type="region of interest" description="Disordered" evidence="1">
    <location>
        <begin position="112"/>
        <end position="131"/>
    </location>
</feature>
<proteinExistence type="predicted"/>
<evidence type="ECO:0000313" key="2">
    <source>
        <dbReference type="EMBL" id="KAJ7018449.1"/>
    </source>
</evidence>
<sequence length="235" mass="24426">MHWTASSCTRSRGAARGSGVRQAAHAIIFRSLASLPISTPSSGADSVMNPDWRAPTGELASVQTASGGAQVAGAVGGASVSGRRSSADADLYARSADGRNLELCAVNVHGVGGSSEDSGKSGGACTGHASVQRKRQARRRWRIEVERAVAVVPVNAAKLPVGDVFADTQIKPARVRREQRPANKFSRRRSGVGADLNVSVQRVVGERTSPLAKEPAAGGEFALTRHPASARKVEA</sequence>
<gene>
    <name evidence="2" type="ORF">C8F04DRAFT_1328145</name>
</gene>
<dbReference type="AlphaFoldDB" id="A0AAD6S099"/>
<protein>
    <submittedName>
        <fullName evidence="2">Uncharacterized protein</fullName>
    </submittedName>
</protein>
<name>A0AAD6S099_9AGAR</name>
<feature type="region of interest" description="Disordered" evidence="1">
    <location>
        <begin position="207"/>
        <end position="235"/>
    </location>
</feature>
<accession>A0AAD6S099</accession>
<evidence type="ECO:0000313" key="3">
    <source>
        <dbReference type="Proteomes" id="UP001218188"/>
    </source>
</evidence>
<evidence type="ECO:0000256" key="1">
    <source>
        <dbReference type="SAM" id="MobiDB-lite"/>
    </source>
</evidence>
<organism evidence="2 3">
    <name type="scientific">Mycena alexandri</name>
    <dbReference type="NCBI Taxonomy" id="1745969"/>
    <lineage>
        <taxon>Eukaryota</taxon>
        <taxon>Fungi</taxon>
        <taxon>Dikarya</taxon>
        <taxon>Basidiomycota</taxon>
        <taxon>Agaricomycotina</taxon>
        <taxon>Agaricomycetes</taxon>
        <taxon>Agaricomycetidae</taxon>
        <taxon>Agaricales</taxon>
        <taxon>Marasmiineae</taxon>
        <taxon>Mycenaceae</taxon>
        <taxon>Mycena</taxon>
    </lineage>
</organism>
<reference evidence="2" key="1">
    <citation type="submission" date="2023-03" db="EMBL/GenBank/DDBJ databases">
        <title>Massive genome expansion in bonnet fungi (Mycena s.s.) driven by repeated elements and novel gene families across ecological guilds.</title>
        <authorList>
            <consortium name="Lawrence Berkeley National Laboratory"/>
            <person name="Harder C.B."/>
            <person name="Miyauchi S."/>
            <person name="Viragh M."/>
            <person name="Kuo A."/>
            <person name="Thoen E."/>
            <person name="Andreopoulos B."/>
            <person name="Lu D."/>
            <person name="Skrede I."/>
            <person name="Drula E."/>
            <person name="Henrissat B."/>
            <person name="Morin E."/>
            <person name="Kohler A."/>
            <person name="Barry K."/>
            <person name="LaButti K."/>
            <person name="Morin E."/>
            <person name="Salamov A."/>
            <person name="Lipzen A."/>
            <person name="Mereny Z."/>
            <person name="Hegedus B."/>
            <person name="Baldrian P."/>
            <person name="Stursova M."/>
            <person name="Weitz H."/>
            <person name="Taylor A."/>
            <person name="Grigoriev I.V."/>
            <person name="Nagy L.G."/>
            <person name="Martin F."/>
            <person name="Kauserud H."/>
        </authorList>
    </citation>
    <scope>NUCLEOTIDE SEQUENCE</scope>
    <source>
        <strain evidence="2">CBHHK200</strain>
    </source>
</reference>
<dbReference type="Proteomes" id="UP001218188">
    <property type="component" value="Unassembled WGS sequence"/>
</dbReference>
<comment type="caution">
    <text evidence="2">The sequence shown here is derived from an EMBL/GenBank/DDBJ whole genome shotgun (WGS) entry which is preliminary data.</text>
</comment>